<evidence type="ECO:0000256" key="1">
    <source>
        <dbReference type="SAM" id="MobiDB-lite"/>
    </source>
</evidence>
<protein>
    <submittedName>
        <fullName evidence="2">Uncharacterized protein</fullName>
    </submittedName>
</protein>
<accession>A0AAD6XGP8</accession>
<evidence type="ECO:0000313" key="3">
    <source>
        <dbReference type="Proteomes" id="UP001222325"/>
    </source>
</evidence>
<evidence type="ECO:0000313" key="2">
    <source>
        <dbReference type="EMBL" id="KAJ7071902.1"/>
    </source>
</evidence>
<gene>
    <name evidence="2" type="ORF">B0H15DRAFT_957404</name>
</gene>
<comment type="caution">
    <text evidence="2">The sequence shown here is derived from an EMBL/GenBank/DDBJ whole genome shotgun (WGS) entry which is preliminary data.</text>
</comment>
<reference evidence="2" key="1">
    <citation type="submission" date="2023-03" db="EMBL/GenBank/DDBJ databases">
        <title>Massive genome expansion in bonnet fungi (Mycena s.s.) driven by repeated elements and novel gene families across ecological guilds.</title>
        <authorList>
            <consortium name="Lawrence Berkeley National Laboratory"/>
            <person name="Harder C.B."/>
            <person name="Miyauchi S."/>
            <person name="Viragh M."/>
            <person name="Kuo A."/>
            <person name="Thoen E."/>
            <person name="Andreopoulos B."/>
            <person name="Lu D."/>
            <person name="Skrede I."/>
            <person name="Drula E."/>
            <person name="Henrissat B."/>
            <person name="Morin E."/>
            <person name="Kohler A."/>
            <person name="Barry K."/>
            <person name="LaButti K."/>
            <person name="Morin E."/>
            <person name="Salamov A."/>
            <person name="Lipzen A."/>
            <person name="Mereny Z."/>
            <person name="Hegedus B."/>
            <person name="Baldrian P."/>
            <person name="Stursova M."/>
            <person name="Weitz H."/>
            <person name="Taylor A."/>
            <person name="Grigoriev I.V."/>
            <person name="Nagy L.G."/>
            <person name="Martin F."/>
            <person name="Kauserud H."/>
        </authorList>
    </citation>
    <scope>NUCLEOTIDE SEQUENCE</scope>
    <source>
        <strain evidence="2">CBHHK173m</strain>
    </source>
</reference>
<feature type="region of interest" description="Disordered" evidence="1">
    <location>
        <begin position="34"/>
        <end position="71"/>
    </location>
</feature>
<sequence>MLFAQAYDLDPPLLRTISPRRFGTGGVGRALRAHLAPTSPRTLAPPRPISASNTPRDPPPPALSESKLSSASNSLERCTAINVRCHGMRTLLQFTVAPPSSIILRDLLATDF</sequence>
<organism evidence="2 3">
    <name type="scientific">Mycena belliarum</name>
    <dbReference type="NCBI Taxonomy" id="1033014"/>
    <lineage>
        <taxon>Eukaryota</taxon>
        <taxon>Fungi</taxon>
        <taxon>Dikarya</taxon>
        <taxon>Basidiomycota</taxon>
        <taxon>Agaricomycotina</taxon>
        <taxon>Agaricomycetes</taxon>
        <taxon>Agaricomycetidae</taxon>
        <taxon>Agaricales</taxon>
        <taxon>Marasmiineae</taxon>
        <taxon>Mycenaceae</taxon>
        <taxon>Mycena</taxon>
    </lineage>
</organism>
<proteinExistence type="predicted"/>
<dbReference type="AlphaFoldDB" id="A0AAD6XGP8"/>
<dbReference type="Proteomes" id="UP001222325">
    <property type="component" value="Unassembled WGS sequence"/>
</dbReference>
<name>A0AAD6XGP8_9AGAR</name>
<dbReference type="EMBL" id="JARJCN010000120">
    <property type="protein sequence ID" value="KAJ7071902.1"/>
    <property type="molecule type" value="Genomic_DNA"/>
</dbReference>
<keyword evidence="3" id="KW-1185">Reference proteome</keyword>